<evidence type="ECO:0000259" key="1">
    <source>
        <dbReference type="Pfam" id="PF08279"/>
    </source>
</evidence>
<dbReference type="InterPro" id="IPR036390">
    <property type="entry name" value="WH_DNA-bd_sf"/>
</dbReference>
<dbReference type="RefSeq" id="WP_307903979.1">
    <property type="nucleotide sequence ID" value="NZ_AP027059.1"/>
</dbReference>
<keyword evidence="3" id="KW-1185">Reference proteome</keyword>
<dbReference type="Pfam" id="PF08279">
    <property type="entry name" value="HTH_11"/>
    <property type="match status" value="1"/>
</dbReference>
<evidence type="ECO:0000313" key="3">
    <source>
        <dbReference type="Proteomes" id="UP001321582"/>
    </source>
</evidence>
<evidence type="ECO:0000313" key="2">
    <source>
        <dbReference type="EMBL" id="BDU51138.1"/>
    </source>
</evidence>
<name>A0AAU9D945_9FUSO</name>
<dbReference type="InterPro" id="IPR013196">
    <property type="entry name" value="HTH_11"/>
</dbReference>
<proteinExistence type="predicted"/>
<sequence>MDIVELVLKTLDESEEPLKGGEIAEKTGIDKKEVDKAIKKLKKEEKIFSPKRCFYSVK</sequence>
<dbReference type="SUPFAM" id="SSF46785">
    <property type="entry name" value="Winged helix' DNA-binding domain"/>
    <property type="match status" value="1"/>
</dbReference>
<dbReference type="Proteomes" id="UP001321582">
    <property type="component" value="Chromosome"/>
</dbReference>
<dbReference type="EMBL" id="AP027059">
    <property type="protein sequence ID" value="BDU51138.1"/>
    <property type="molecule type" value="Genomic_DNA"/>
</dbReference>
<dbReference type="Gene3D" id="1.10.10.10">
    <property type="entry name" value="Winged helix-like DNA-binding domain superfamily/Winged helix DNA-binding domain"/>
    <property type="match status" value="1"/>
</dbReference>
<accession>A0AAU9D945</accession>
<protein>
    <submittedName>
        <fullName evidence="2">MarR family transcriptional regulator</fullName>
    </submittedName>
</protein>
<reference evidence="2 3" key="1">
    <citation type="submission" date="2022-11" db="EMBL/GenBank/DDBJ databases">
        <title>Haliovirga abyssi gen. nov., sp. nov., a mesophilic fermentative bacterium isolated from the Iheya North hydrothermal field and the proposal of Haliovirgaceae fam. nov.</title>
        <authorList>
            <person name="Miyazaki U."/>
            <person name="Tame A."/>
            <person name="Miyazaki J."/>
            <person name="Takai K."/>
            <person name="Sawayama S."/>
            <person name="Kitajima M."/>
            <person name="Okamoto A."/>
            <person name="Nakagawa S."/>
        </authorList>
    </citation>
    <scope>NUCLEOTIDE SEQUENCE [LARGE SCALE GENOMIC DNA]</scope>
    <source>
        <strain evidence="2 3">IC12</strain>
    </source>
</reference>
<feature type="domain" description="Helix-turn-helix type 11" evidence="1">
    <location>
        <begin position="6"/>
        <end position="44"/>
    </location>
</feature>
<dbReference type="AlphaFoldDB" id="A0AAU9D945"/>
<gene>
    <name evidence="2" type="ORF">HLVA_17070</name>
</gene>
<dbReference type="InterPro" id="IPR036388">
    <property type="entry name" value="WH-like_DNA-bd_sf"/>
</dbReference>
<organism evidence="2 3">
    <name type="scientific">Haliovirga abyssi</name>
    <dbReference type="NCBI Taxonomy" id="2996794"/>
    <lineage>
        <taxon>Bacteria</taxon>
        <taxon>Fusobacteriati</taxon>
        <taxon>Fusobacteriota</taxon>
        <taxon>Fusobacteriia</taxon>
        <taxon>Fusobacteriales</taxon>
        <taxon>Haliovirgaceae</taxon>
        <taxon>Haliovirga</taxon>
    </lineage>
</organism>
<dbReference type="KEGG" id="haby:HLVA_17070"/>